<sequence length="110" mass="12611">MANRPDFDGLMRAVCIGYGYCGSLQDDGFVHVTDFFPERGRVTAEQFVDWLFMAEGDQRPIGSPSAMLMREKIRNCFIGYMGSDYVNARKLSDLRNNWRGGAPRPRPKRR</sequence>
<gene>
    <name evidence="1" type="ORF">RFM51_05410</name>
</gene>
<dbReference type="RefSeq" id="WP_320212918.1">
    <property type="nucleotide sequence ID" value="NZ_JAVIIS010000005.1"/>
</dbReference>
<name>A0ABU4WSH8_9HYPH</name>
<accession>A0ABU4WSH8</accession>
<proteinExistence type="predicted"/>
<reference evidence="1 2" key="1">
    <citation type="submission" date="2023-08" db="EMBL/GenBank/DDBJ databases">
        <title>Implementing the SeqCode for naming new Mesorhizobium species isolated from Vachellia karroo root nodules.</title>
        <authorList>
            <person name="Van Lill M."/>
        </authorList>
    </citation>
    <scope>NUCLEOTIDE SEQUENCE [LARGE SCALE GENOMIC DNA]</scope>
    <source>
        <strain evidence="1 2">VK3E</strain>
    </source>
</reference>
<dbReference type="Proteomes" id="UP001272097">
    <property type="component" value="Unassembled WGS sequence"/>
</dbReference>
<evidence type="ECO:0000313" key="1">
    <source>
        <dbReference type="EMBL" id="MDX8439022.1"/>
    </source>
</evidence>
<evidence type="ECO:0000313" key="2">
    <source>
        <dbReference type="Proteomes" id="UP001272097"/>
    </source>
</evidence>
<dbReference type="EMBL" id="JAVIIS010000005">
    <property type="protein sequence ID" value="MDX8439022.1"/>
    <property type="molecule type" value="Genomic_DNA"/>
</dbReference>
<protein>
    <submittedName>
        <fullName evidence="1">Uncharacterized protein</fullName>
    </submittedName>
</protein>
<keyword evidence="2" id="KW-1185">Reference proteome</keyword>
<organism evidence="1 2">
    <name type="scientific">Mesorhizobium australafricanum</name>
    <dbReference type="NCBI Taxonomy" id="3072311"/>
    <lineage>
        <taxon>Bacteria</taxon>
        <taxon>Pseudomonadati</taxon>
        <taxon>Pseudomonadota</taxon>
        <taxon>Alphaproteobacteria</taxon>
        <taxon>Hyphomicrobiales</taxon>
        <taxon>Phyllobacteriaceae</taxon>
        <taxon>Mesorhizobium</taxon>
    </lineage>
</organism>
<comment type="caution">
    <text evidence="1">The sequence shown here is derived from an EMBL/GenBank/DDBJ whole genome shotgun (WGS) entry which is preliminary data.</text>
</comment>